<dbReference type="InterPro" id="IPR013549">
    <property type="entry name" value="DUF1731"/>
</dbReference>
<evidence type="ECO:0000256" key="2">
    <source>
        <dbReference type="SAM" id="MobiDB-lite"/>
    </source>
</evidence>
<dbReference type="InterPro" id="IPR036291">
    <property type="entry name" value="NAD(P)-bd_dom_sf"/>
</dbReference>
<dbReference type="Pfam" id="PF03364">
    <property type="entry name" value="Polyketide_cyc"/>
    <property type="match status" value="1"/>
</dbReference>
<dbReference type="Pfam" id="PF01370">
    <property type="entry name" value="Epimerase"/>
    <property type="match status" value="1"/>
</dbReference>
<protein>
    <submittedName>
        <fullName evidence="6">NAD dependent epimerase/dehydratase family protein</fullName>
    </submittedName>
</protein>
<sequence>MSFSASHIVPAPREQVWEWHTRKGALARITPPFVPMTPLQQAGRLSDGTTVLGFPAGLRWTARHDLSRYRKGYAFSDVCVNAPMRVLANWRHDHHFEDHAEGTLVTDTVETRVPKSVMETMFAYRQHQLIEDIALLNRLKGLGYVDGLADSSSIYGASRPLKIAMTGSRGAVGRTLTAQLSLAGHEVVQLVRGKVKPGQRHWNPVAPASDLLDGIDVLVHLAGEPIFGRFNESHKKDIRDSRVGPTRKLAEIVAKSETVTTMVSASAIGYYGNDRGEELLTESSEPGDGFLADVCVDWEAATAPASEAGKRVVTMRTGVVISGNSGVLPLFKALFSTGLGGTFGDGEFWLSWIGADDLTDMYTHAILEEKLSGPINAVAPNPVLNRGLAQAIGTEMKRPSVIPIPTFGPALLLGKEGARELALADQRVIPEVLNNHDHHLRYPTIDKALAHELGREKLWAPAEPDASESTASGDDEPLTKDN</sequence>
<dbReference type="EMBL" id="CAFW01000013">
    <property type="protein sequence ID" value="CCE54039.1"/>
    <property type="molecule type" value="Genomic_DNA"/>
</dbReference>
<organism evidence="6 7">
    <name type="scientific">Corynebacterium casei UCMA 3821</name>
    <dbReference type="NCBI Taxonomy" id="1110505"/>
    <lineage>
        <taxon>Bacteria</taxon>
        <taxon>Bacillati</taxon>
        <taxon>Actinomycetota</taxon>
        <taxon>Actinomycetes</taxon>
        <taxon>Mycobacteriales</taxon>
        <taxon>Corynebacteriaceae</taxon>
        <taxon>Corynebacterium</taxon>
    </lineage>
</organism>
<dbReference type="SUPFAM" id="SSF55961">
    <property type="entry name" value="Bet v1-like"/>
    <property type="match status" value="1"/>
</dbReference>
<dbReference type="NCBIfam" id="TIGR01777">
    <property type="entry name" value="yfcH"/>
    <property type="match status" value="1"/>
</dbReference>
<evidence type="ECO:0000256" key="1">
    <source>
        <dbReference type="ARBA" id="ARBA00009353"/>
    </source>
</evidence>
<dbReference type="InterPro" id="IPR023393">
    <property type="entry name" value="START-like_dom_sf"/>
</dbReference>
<dbReference type="SUPFAM" id="SSF51735">
    <property type="entry name" value="NAD(P)-binding Rossmann-fold domains"/>
    <property type="match status" value="1"/>
</dbReference>
<dbReference type="InterPro" id="IPR010099">
    <property type="entry name" value="SDR39U1"/>
</dbReference>
<comment type="similarity">
    <text evidence="1">Belongs to the NAD(P)-dependent epimerase/dehydratase family. SDR39U1 subfamily.</text>
</comment>
<dbReference type="PANTHER" id="PTHR11092:SF0">
    <property type="entry name" value="EPIMERASE FAMILY PROTEIN SDR39U1"/>
    <property type="match status" value="1"/>
</dbReference>
<dbReference type="AlphaFoldDB" id="G7HV24"/>
<comment type="caution">
    <text evidence="6">The sequence shown here is derived from an EMBL/GenBank/DDBJ whole genome shotgun (WGS) entry which is preliminary data.</text>
</comment>
<gene>
    <name evidence="6" type="ORF">CCAS_02130</name>
</gene>
<dbReference type="PANTHER" id="PTHR11092">
    <property type="entry name" value="SUGAR NUCLEOTIDE EPIMERASE RELATED"/>
    <property type="match status" value="1"/>
</dbReference>
<feature type="domain" description="DUF1731" evidence="5">
    <location>
        <begin position="404"/>
        <end position="451"/>
    </location>
</feature>
<evidence type="ECO:0000313" key="7">
    <source>
        <dbReference type="Proteomes" id="UP000004840"/>
    </source>
</evidence>
<feature type="region of interest" description="Disordered" evidence="2">
    <location>
        <begin position="459"/>
        <end position="482"/>
    </location>
</feature>
<dbReference type="Pfam" id="PF08338">
    <property type="entry name" value="DUF1731"/>
    <property type="match status" value="1"/>
</dbReference>
<evidence type="ECO:0000259" key="4">
    <source>
        <dbReference type="Pfam" id="PF03364"/>
    </source>
</evidence>
<name>G7HV24_9CORY</name>
<evidence type="ECO:0000259" key="3">
    <source>
        <dbReference type="Pfam" id="PF01370"/>
    </source>
</evidence>
<dbReference type="Gene3D" id="3.40.50.720">
    <property type="entry name" value="NAD(P)-binding Rossmann-like Domain"/>
    <property type="match status" value="1"/>
</dbReference>
<dbReference type="InterPro" id="IPR001509">
    <property type="entry name" value="Epimerase_deHydtase"/>
</dbReference>
<evidence type="ECO:0000259" key="5">
    <source>
        <dbReference type="Pfam" id="PF08338"/>
    </source>
</evidence>
<dbReference type="Proteomes" id="UP000004840">
    <property type="component" value="Unassembled WGS sequence"/>
</dbReference>
<dbReference type="CDD" id="cd07820">
    <property type="entry name" value="SRPBCC_3"/>
    <property type="match status" value="1"/>
</dbReference>
<reference evidence="6 7" key="1">
    <citation type="journal article" date="2012" name="J. Bacteriol.">
        <title>Genome Sequence of Corynebacterium casei UCMA 3821, Isolated from a Smear-Ripened Cheese.</title>
        <authorList>
            <person name="Monnet C."/>
            <person name="Loux V."/>
            <person name="Bento P."/>
            <person name="Gibrat J.F."/>
            <person name="Straub C."/>
            <person name="Bonnarme P."/>
            <person name="Landaud S."/>
            <person name="Irlinger F."/>
        </authorList>
    </citation>
    <scope>NUCLEOTIDE SEQUENCE [LARGE SCALE GENOMIC DNA]</scope>
    <source>
        <strain evidence="6 7">UCMA 3821</strain>
    </source>
</reference>
<dbReference type="Gene3D" id="3.30.530.20">
    <property type="match status" value="1"/>
</dbReference>
<feature type="domain" description="NAD-dependent epimerase/dehydratase" evidence="3">
    <location>
        <begin position="163"/>
        <end position="368"/>
    </location>
</feature>
<dbReference type="RefSeq" id="WP_006821603.1">
    <property type="nucleotide sequence ID" value="NZ_CAFW01000013.1"/>
</dbReference>
<feature type="domain" description="Coenzyme Q-binding protein COQ10 START" evidence="4">
    <location>
        <begin position="9"/>
        <end position="123"/>
    </location>
</feature>
<dbReference type="InterPro" id="IPR005031">
    <property type="entry name" value="COQ10_START"/>
</dbReference>
<evidence type="ECO:0000313" key="6">
    <source>
        <dbReference type="EMBL" id="CCE54039.1"/>
    </source>
</evidence>
<proteinExistence type="inferred from homology"/>
<accession>G7HV24</accession>